<protein>
    <submittedName>
        <fullName evidence="5">Hydroxymethylglutaryl-CoA lyase</fullName>
        <ecNumber evidence="5">4.1.3.4</ecNumber>
    </submittedName>
</protein>
<keyword evidence="3 5" id="KW-0456">Lyase</keyword>
<dbReference type="AlphaFoldDB" id="A0A7W4Z6M3"/>
<dbReference type="PANTHER" id="PTHR42738">
    <property type="entry name" value="HYDROXYMETHYLGLUTARYL-COA LYASE"/>
    <property type="match status" value="1"/>
</dbReference>
<organism evidence="5 6">
    <name type="scientific">Litorivivens lipolytica</name>
    <dbReference type="NCBI Taxonomy" id="1524264"/>
    <lineage>
        <taxon>Bacteria</taxon>
        <taxon>Pseudomonadati</taxon>
        <taxon>Pseudomonadota</taxon>
        <taxon>Gammaproteobacteria</taxon>
        <taxon>Litorivivens</taxon>
    </lineage>
</organism>
<dbReference type="InterPro" id="IPR000891">
    <property type="entry name" value="PYR_CT"/>
</dbReference>
<accession>A0A7W4Z6M3</accession>
<evidence type="ECO:0000313" key="5">
    <source>
        <dbReference type="EMBL" id="MBB3047041.1"/>
    </source>
</evidence>
<dbReference type="GO" id="GO:0046872">
    <property type="term" value="F:metal ion binding"/>
    <property type="evidence" value="ECO:0007669"/>
    <property type="project" value="UniProtKB-KW"/>
</dbReference>
<dbReference type="Proteomes" id="UP000537130">
    <property type="component" value="Unassembled WGS sequence"/>
</dbReference>
<evidence type="ECO:0000256" key="3">
    <source>
        <dbReference type="ARBA" id="ARBA00023239"/>
    </source>
</evidence>
<feature type="domain" description="Pyruvate carboxyltransferase" evidence="4">
    <location>
        <begin position="5"/>
        <end position="271"/>
    </location>
</feature>
<evidence type="ECO:0000313" key="6">
    <source>
        <dbReference type="Proteomes" id="UP000537130"/>
    </source>
</evidence>
<evidence type="ECO:0000259" key="4">
    <source>
        <dbReference type="PROSITE" id="PS50991"/>
    </source>
</evidence>
<gene>
    <name evidence="5" type="ORF">FHR99_001277</name>
</gene>
<dbReference type="GO" id="GO:0006552">
    <property type="term" value="P:L-leucine catabolic process"/>
    <property type="evidence" value="ECO:0007669"/>
    <property type="project" value="TreeGrafter"/>
</dbReference>
<sequence>MAEKIIINDVGPRDGLQNQEKILSPEQRLSLINKLIEAGVRDIEVGAFVSPKAVPAMAGTDVVAAGLPKGDFGFSALIPNRKGYDLAKMAGINTMGLVIAASNTMNEKNVRMSTDQALLVCEDVLTQAKQDGMKVIAYVATAWECPFEGLTDEQVVIDIVGKLFSYGAQEVILADTIGAASPGQVKSLMSKLVAEYGAERLSCHFHDTRGMGVADVYAAVECGIRKFDASIGGLGGCPFAPGASGNVATEDVVLMLNQMGFDTGIDLAKLAEAADLAAELTGNCDGGNASRWIKRQIEKGELATAS</sequence>
<comment type="caution">
    <text evidence="5">The sequence shown here is derived from an EMBL/GenBank/DDBJ whole genome shotgun (WGS) entry which is preliminary data.</text>
</comment>
<dbReference type="RefSeq" id="WP_183409687.1">
    <property type="nucleotide sequence ID" value="NZ_JACHWY010000001.1"/>
</dbReference>
<dbReference type="NCBIfam" id="NF004283">
    <property type="entry name" value="PRK05692.1"/>
    <property type="match status" value="1"/>
</dbReference>
<evidence type="ECO:0000256" key="1">
    <source>
        <dbReference type="ARBA" id="ARBA00009405"/>
    </source>
</evidence>
<dbReference type="Gene3D" id="3.20.20.70">
    <property type="entry name" value="Aldolase class I"/>
    <property type="match status" value="1"/>
</dbReference>
<dbReference type="GO" id="GO:0046951">
    <property type="term" value="P:ketone body biosynthetic process"/>
    <property type="evidence" value="ECO:0007669"/>
    <property type="project" value="TreeGrafter"/>
</dbReference>
<dbReference type="PANTHER" id="PTHR42738:SF7">
    <property type="entry name" value="HYDROXYMETHYLGLUTARYL-COA LYASE"/>
    <property type="match status" value="1"/>
</dbReference>
<dbReference type="EMBL" id="JACHWY010000001">
    <property type="protein sequence ID" value="MBB3047041.1"/>
    <property type="molecule type" value="Genomic_DNA"/>
</dbReference>
<reference evidence="5 6" key="1">
    <citation type="submission" date="2020-08" db="EMBL/GenBank/DDBJ databases">
        <title>Genomic Encyclopedia of Type Strains, Phase III (KMG-III): the genomes of soil and plant-associated and newly described type strains.</title>
        <authorList>
            <person name="Whitman W."/>
        </authorList>
    </citation>
    <scope>NUCLEOTIDE SEQUENCE [LARGE SCALE GENOMIC DNA]</scope>
    <source>
        <strain evidence="5 6">CECT 8654</strain>
    </source>
</reference>
<dbReference type="PROSITE" id="PS50991">
    <property type="entry name" value="PYR_CT"/>
    <property type="match status" value="1"/>
</dbReference>
<dbReference type="GO" id="GO:0004419">
    <property type="term" value="F:hydroxymethylglutaryl-CoA lyase activity"/>
    <property type="evidence" value="ECO:0007669"/>
    <property type="project" value="UniProtKB-EC"/>
</dbReference>
<dbReference type="CDD" id="cd07938">
    <property type="entry name" value="DRE_TIM_HMGL"/>
    <property type="match status" value="1"/>
</dbReference>
<dbReference type="FunFam" id="3.20.20.70:FF:000071">
    <property type="entry name" value="Hydroxymethylglutaryl-CoA lyase"/>
    <property type="match status" value="1"/>
</dbReference>
<proteinExistence type="inferred from homology"/>
<comment type="similarity">
    <text evidence="1">Belongs to the HMG-CoA lyase family.</text>
</comment>
<evidence type="ECO:0000256" key="2">
    <source>
        <dbReference type="ARBA" id="ARBA00022723"/>
    </source>
</evidence>
<name>A0A7W4Z6M3_9GAMM</name>
<dbReference type="InterPro" id="IPR013785">
    <property type="entry name" value="Aldolase_TIM"/>
</dbReference>
<dbReference type="InterPro" id="IPR043594">
    <property type="entry name" value="HMGL"/>
</dbReference>
<keyword evidence="6" id="KW-1185">Reference proteome</keyword>
<dbReference type="SUPFAM" id="SSF51569">
    <property type="entry name" value="Aldolase"/>
    <property type="match status" value="1"/>
</dbReference>
<keyword evidence="2" id="KW-0479">Metal-binding</keyword>
<dbReference type="EC" id="4.1.3.4" evidence="5"/>
<dbReference type="Pfam" id="PF00682">
    <property type="entry name" value="HMGL-like"/>
    <property type="match status" value="1"/>
</dbReference>